<protein>
    <submittedName>
        <fullName evidence="1">Uncharacterized protein</fullName>
    </submittedName>
</protein>
<sequence>KDIVENAVATGEKAKDEGLTWALADADGAVDSNVFLILKVLGFVAWVMSIEVTFDITEEKVSGDDVCEIDMLDTVVSASSVIGKLEELAWILVDFDGVADSTVLLMLEV</sequence>
<dbReference type="EMBL" id="JAXCGZ010020904">
    <property type="protein sequence ID" value="KAK7063235.1"/>
    <property type="molecule type" value="Genomic_DNA"/>
</dbReference>
<organism evidence="1 2">
    <name type="scientific">Halocaridina rubra</name>
    <name type="common">Hawaiian red shrimp</name>
    <dbReference type="NCBI Taxonomy" id="373956"/>
    <lineage>
        <taxon>Eukaryota</taxon>
        <taxon>Metazoa</taxon>
        <taxon>Ecdysozoa</taxon>
        <taxon>Arthropoda</taxon>
        <taxon>Crustacea</taxon>
        <taxon>Multicrustacea</taxon>
        <taxon>Malacostraca</taxon>
        <taxon>Eumalacostraca</taxon>
        <taxon>Eucarida</taxon>
        <taxon>Decapoda</taxon>
        <taxon>Pleocyemata</taxon>
        <taxon>Caridea</taxon>
        <taxon>Atyoidea</taxon>
        <taxon>Atyidae</taxon>
        <taxon>Halocaridina</taxon>
    </lineage>
</organism>
<keyword evidence="2" id="KW-1185">Reference proteome</keyword>
<evidence type="ECO:0000313" key="1">
    <source>
        <dbReference type="EMBL" id="KAK7063235.1"/>
    </source>
</evidence>
<dbReference type="AlphaFoldDB" id="A0AAN8ZV85"/>
<name>A0AAN8ZV85_HALRR</name>
<feature type="non-terminal residue" evidence="1">
    <location>
        <position position="1"/>
    </location>
</feature>
<comment type="caution">
    <text evidence="1">The sequence shown here is derived from an EMBL/GenBank/DDBJ whole genome shotgun (WGS) entry which is preliminary data.</text>
</comment>
<evidence type="ECO:0000313" key="2">
    <source>
        <dbReference type="Proteomes" id="UP001381693"/>
    </source>
</evidence>
<proteinExistence type="predicted"/>
<gene>
    <name evidence="1" type="ORF">SK128_007657</name>
</gene>
<reference evidence="1 2" key="1">
    <citation type="submission" date="2023-11" db="EMBL/GenBank/DDBJ databases">
        <title>Halocaridina rubra genome assembly.</title>
        <authorList>
            <person name="Smith C."/>
        </authorList>
    </citation>
    <scope>NUCLEOTIDE SEQUENCE [LARGE SCALE GENOMIC DNA]</scope>
    <source>
        <strain evidence="1">EP-1</strain>
        <tissue evidence="1">Whole</tissue>
    </source>
</reference>
<dbReference type="Proteomes" id="UP001381693">
    <property type="component" value="Unassembled WGS sequence"/>
</dbReference>
<accession>A0AAN8ZV85</accession>